<dbReference type="HOGENOM" id="CLU_014658_3_1_12"/>
<dbReference type="CDD" id="cd01991">
    <property type="entry name" value="Asn_synthase_B_C"/>
    <property type="match status" value="1"/>
</dbReference>
<dbReference type="SUPFAM" id="SSF52402">
    <property type="entry name" value="Adenine nucleotide alpha hydrolases-like"/>
    <property type="match status" value="1"/>
</dbReference>
<comment type="pathway">
    <text evidence="1">Amino-acid biosynthesis; L-asparagine biosynthesis; L-asparagine from L-aspartate (L-Gln route): step 1/1.</text>
</comment>
<dbReference type="Pfam" id="PF13537">
    <property type="entry name" value="GATase_7"/>
    <property type="match status" value="1"/>
</dbReference>
<comment type="catalytic activity">
    <reaction evidence="7">
        <text>L-aspartate + L-glutamine + ATP + H2O = L-asparagine + L-glutamate + AMP + diphosphate + H(+)</text>
        <dbReference type="Rhea" id="RHEA:12228"/>
        <dbReference type="ChEBI" id="CHEBI:15377"/>
        <dbReference type="ChEBI" id="CHEBI:15378"/>
        <dbReference type="ChEBI" id="CHEBI:29985"/>
        <dbReference type="ChEBI" id="CHEBI:29991"/>
        <dbReference type="ChEBI" id="CHEBI:30616"/>
        <dbReference type="ChEBI" id="CHEBI:33019"/>
        <dbReference type="ChEBI" id="CHEBI:58048"/>
        <dbReference type="ChEBI" id="CHEBI:58359"/>
        <dbReference type="ChEBI" id="CHEBI:456215"/>
        <dbReference type="EC" id="6.3.5.4"/>
    </reaction>
</comment>
<keyword evidence="12" id="KW-0436">Ligase</keyword>
<dbReference type="InterPro" id="IPR017932">
    <property type="entry name" value="GATase_2_dom"/>
</dbReference>
<evidence type="ECO:0000259" key="11">
    <source>
        <dbReference type="PROSITE" id="PS51278"/>
    </source>
</evidence>
<dbReference type="Pfam" id="PF00733">
    <property type="entry name" value="Asn_synthase"/>
    <property type="match status" value="1"/>
</dbReference>
<feature type="binding site" evidence="9">
    <location>
        <position position="294"/>
    </location>
    <ligand>
        <name>ATP</name>
        <dbReference type="ChEBI" id="CHEBI:30616"/>
    </ligand>
</feature>
<evidence type="ECO:0000256" key="6">
    <source>
        <dbReference type="ARBA" id="ARBA00022962"/>
    </source>
</evidence>
<reference evidence="13" key="1">
    <citation type="submission" date="2009-12" db="EMBL/GenBank/DDBJ databases">
        <title>Complete sequence of Treponema primitia strain ZAS-2.</title>
        <authorList>
            <person name="Tetu S.G."/>
            <person name="Matson E."/>
            <person name="Ren Q."/>
            <person name="Seshadri R."/>
            <person name="Elbourne L."/>
            <person name="Hassan K.A."/>
            <person name="Durkin A."/>
            <person name="Radune D."/>
            <person name="Mohamoud Y."/>
            <person name="Shay R."/>
            <person name="Jin S."/>
            <person name="Zhang X."/>
            <person name="Lucey K."/>
            <person name="Ballor N.R."/>
            <person name="Ottesen E."/>
            <person name="Rosenthal R."/>
            <person name="Allen A."/>
            <person name="Leadbetter J.R."/>
            <person name="Paulsen I.T."/>
        </authorList>
    </citation>
    <scope>NUCLEOTIDE SEQUENCE [LARGE SCALE GENOMIC DNA]</scope>
    <source>
        <strain evidence="13">ATCC BAA-887 / DSM 12427 / ZAS-2</strain>
    </source>
</reference>
<dbReference type="PIRSF" id="PIRSF001589">
    <property type="entry name" value="Asn_synthetase_glu-h"/>
    <property type="match status" value="1"/>
</dbReference>
<evidence type="ECO:0000256" key="1">
    <source>
        <dbReference type="ARBA" id="ARBA00005187"/>
    </source>
</evidence>
<dbReference type="RefSeq" id="WP_015709663.1">
    <property type="nucleotide sequence ID" value="NC_015578.1"/>
</dbReference>
<evidence type="ECO:0000256" key="7">
    <source>
        <dbReference type="ARBA" id="ARBA00048741"/>
    </source>
</evidence>
<dbReference type="EMBL" id="CP001843">
    <property type="protein sequence ID" value="AEF84189.1"/>
    <property type="molecule type" value="Genomic_DNA"/>
</dbReference>
<feature type="active site" description="For GATase activity" evidence="8">
    <location>
        <position position="2"/>
    </location>
</feature>
<dbReference type="InterPro" id="IPR029055">
    <property type="entry name" value="Ntn_hydrolases_N"/>
</dbReference>
<dbReference type="Proteomes" id="UP000009223">
    <property type="component" value="Chromosome"/>
</dbReference>
<comment type="similarity">
    <text evidence="2">Belongs to the asparagine synthetase family.</text>
</comment>
<evidence type="ECO:0000256" key="4">
    <source>
        <dbReference type="ARBA" id="ARBA00022741"/>
    </source>
</evidence>
<dbReference type="CDD" id="cd00712">
    <property type="entry name" value="AsnB"/>
    <property type="match status" value="1"/>
</dbReference>
<keyword evidence="13" id="KW-1185">Reference proteome</keyword>
<feature type="binding site" evidence="9">
    <location>
        <position position="101"/>
    </location>
    <ligand>
        <name>L-glutamine</name>
        <dbReference type="ChEBI" id="CHEBI:58359"/>
    </ligand>
</feature>
<evidence type="ECO:0000256" key="10">
    <source>
        <dbReference type="PIRSR" id="PIRSR001589-3"/>
    </source>
</evidence>
<evidence type="ECO:0000256" key="2">
    <source>
        <dbReference type="ARBA" id="ARBA00005752"/>
    </source>
</evidence>
<keyword evidence="8" id="KW-0028">Amino-acid biosynthesis</keyword>
<feature type="site" description="Important for beta-aspartyl-AMP intermediate formation" evidence="10">
    <location>
        <position position="369"/>
    </location>
</feature>
<dbReference type="eggNOG" id="COG0367">
    <property type="taxonomic scope" value="Bacteria"/>
</dbReference>
<name>F5YN40_TREPZ</name>
<dbReference type="AlphaFoldDB" id="F5YN40"/>
<dbReference type="InterPro" id="IPR033738">
    <property type="entry name" value="AsnB_N"/>
</dbReference>
<evidence type="ECO:0000256" key="9">
    <source>
        <dbReference type="PIRSR" id="PIRSR001589-2"/>
    </source>
</evidence>
<accession>F5YN40</accession>
<dbReference type="InterPro" id="IPR001962">
    <property type="entry name" value="Asn_synthase"/>
</dbReference>
<dbReference type="GO" id="GO:0004066">
    <property type="term" value="F:asparagine synthase (glutamine-hydrolyzing) activity"/>
    <property type="evidence" value="ECO:0007669"/>
    <property type="project" value="UniProtKB-EC"/>
</dbReference>
<dbReference type="GO" id="GO:0006529">
    <property type="term" value="P:asparagine biosynthetic process"/>
    <property type="evidence" value="ECO:0007669"/>
    <property type="project" value="UniProtKB-KW"/>
</dbReference>
<evidence type="ECO:0000256" key="5">
    <source>
        <dbReference type="ARBA" id="ARBA00022840"/>
    </source>
</evidence>
<proteinExistence type="inferred from homology"/>
<dbReference type="OrthoDB" id="9763290at2"/>
<sequence>MCGITGFLDFNCRTEEFILRSMTDILHHRGPDDSGYYLDKTESVYIGLGHRRLSILDLSMQGHQPMHFRNLTIIFNGEIYNFKEIRAELEKKDYSFDSNTDTEVILKAYHCWGTDMISRFNGMFAFALYDKENQTVRLFRDRAGVKPLYYYFKNGLFLFASELKSFHQHPHFVKELDNDGLALYFKYGYIPQPYTIFNDCHKLKAGHSLSINLRNKNITDTKYWDVMDCYRQPKLQISEQEAIDETEKILKSAFEYRMVSDVPVGVFLSGGYDSTIVTAILQANRTEKIKTFTIGFREEKYNEAQEAKKIAEYLGTDHTEYYCTSQDAIDILPLIPEMWDEPAADSSAIPTLLVSRLARKQVTVALSADAGDETFGGYYKYNTVYKKYRALKSTPPLANRFYRWILRNPTTHFFADSVGMYNAKERLLRWSYMLGCDENEILSIDASRFTGNELKELVSFDYKIPPTDFDERLRGIWLDNLLSVDYKTYMVDDILMKVDRATMAVSLEGREPLLDHRIIEYVARLDPALKIKNGTKKYLLKQITHKYIPQDMMDRPKKGFGIPIDIWLRDELKQYIMQYLSVDKLKNEDIFNTESVIQLRDDYISNKKANFTRLWVVLMFQMWKEKWLG</sequence>
<keyword evidence="4 9" id="KW-0547">Nucleotide-binding</keyword>
<dbReference type="InterPro" id="IPR006426">
    <property type="entry name" value="Asn_synth_AEB"/>
</dbReference>
<evidence type="ECO:0000256" key="8">
    <source>
        <dbReference type="PIRSR" id="PIRSR001589-1"/>
    </source>
</evidence>
<organism evidence="12 13">
    <name type="scientific">Treponema primitia (strain ATCC BAA-887 / DSM 12427 / ZAS-2)</name>
    <dbReference type="NCBI Taxonomy" id="545694"/>
    <lineage>
        <taxon>Bacteria</taxon>
        <taxon>Pseudomonadati</taxon>
        <taxon>Spirochaetota</taxon>
        <taxon>Spirochaetia</taxon>
        <taxon>Spirochaetales</taxon>
        <taxon>Treponemataceae</taxon>
        <taxon>Treponema</taxon>
    </lineage>
</organism>
<keyword evidence="6 8" id="KW-0315">Glutamine amidotransferase</keyword>
<dbReference type="Gene3D" id="3.40.50.620">
    <property type="entry name" value="HUPs"/>
    <property type="match status" value="1"/>
</dbReference>
<feature type="domain" description="Glutamine amidotransferase type-2" evidence="11">
    <location>
        <begin position="2"/>
        <end position="214"/>
    </location>
</feature>
<protein>
    <recommendedName>
        <fullName evidence="3">asparagine synthase (glutamine-hydrolyzing)</fullName>
        <ecNumber evidence="3">6.3.5.4</ecNumber>
    </recommendedName>
</protein>
<evidence type="ECO:0000313" key="12">
    <source>
        <dbReference type="EMBL" id="AEF84189.1"/>
    </source>
</evidence>
<keyword evidence="5 9" id="KW-0067">ATP-binding</keyword>
<dbReference type="PANTHER" id="PTHR43284">
    <property type="entry name" value="ASPARAGINE SYNTHETASE (GLUTAMINE-HYDROLYZING)"/>
    <property type="match status" value="1"/>
</dbReference>
<evidence type="ECO:0000313" key="13">
    <source>
        <dbReference type="Proteomes" id="UP000009223"/>
    </source>
</evidence>
<dbReference type="SUPFAM" id="SSF56235">
    <property type="entry name" value="N-terminal nucleophile aminohydrolases (Ntn hydrolases)"/>
    <property type="match status" value="1"/>
</dbReference>
<dbReference type="GO" id="GO:0005829">
    <property type="term" value="C:cytosol"/>
    <property type="evidence" value="ECO:0007669"/>
    <property type="project" value="TreeGrafter"/>
</dbReference>
<dbReference type="PANTHER" id="PTHR43284:SF1">
    <property type="entry name" value="ASPARAGINE SYNTHETASE"/>
    <property type="match status" value="1"/>
</dbReference>
<reference evidence="12 13" key="2">
    <citation type="journal article" date="2011" name="ISME J.">
        <title>RNA-seq reveals cooperative metabolic interactions between two termite-gut spirochete species in co-culture.</title>
        <authorList>
            <person name="Rosenthal A.Z."/>
            <person name="Matson E.G."/>
            <person name="Eldar A."/>
            <person name="Leadbetter J.R."/>
        </authorList>
    </citation>
    <scope>NUCLEOTIDE SEQUENCE [LARGE SCALE GENOMIC DNA]</scope>
    <source>
        <strain evidence="13">ATCC BAA-887 / DSM 12427 / ZAS-2</strain>
    </source>
</reference>
<dbReference type="Gene3D" id="3.60.20.10">
    <property type="entry name" value="Glutamine Phosphoribosylpyrophosphate, subunit 1, domain 1"/>
    <property type="match status" value="1"/>
</dbReference>
<dbReference type="InterPro" id="IPR014729">
    <property type="entry name" value="Rossmann-like_a/b/a_fold"/>
</dbReference>
<keyword evidence="8" id="KW-0061">Asparagine biosynthesis</keyword>
<dbReference type="STRING" id="545694.TREPR_0340"/>
<dbReference type="KEGG" id="tpi:TREPR_0340"/>
<dbReference type="InterPro" id="IPR051786">
    <property type="entry name" value="ASN_synthetase/amidase"/>
</dbReference>
<dbReference type="GO" id="GO:0005524">
    <property type="term" value="F:ATP binding"/>
    <property type="evidence" value="ECO:0007669"/>
    <property type="project" value="UniProtKB-KW"/>
</dbReference>
<dbReference type="NCBIfam" id="TIGR01536">
    <property type="entry name" value="asn_synth_AEB"/>
    <property type="match status" value="1"/>
</dbReference>
<dbReference type="EC" id="6.3.5.4" evidence="3"/>
<gene>
    <name evidence="12" type="primary">asnB</name>
    <name evidence="12" type="ordered locus">TREPR_0340</name>
</gene>
<dbReference type="PROSITE" id="PS51278">
    <property type="entry name" value="GATASE_TYPE_2"/>
    <property type="match status" value="1"/>
</dbReference>
<evidence type="ECO:0000256" key="3">
    <source>
        <dbReference type="ARBA" id="ARBA00012737"/>
    </source>
</evidence>